<keyword evidence="1" id="KW-0677">Repeat</keyword>
<reference evidence="3 4" key="1">
    <citation type="submission" date="2014-04" db="EMBL/GenBank/DDBJ databases">
        <authorList>
            <consortium name="DOE Joint Genome Institute"/>
            <person name="Kuo A."/>
            <person name="Gay G."/>
            <person name="Dore J."/>
            <person name="Kohler A."/>
            <person name="Nagy L.G."/>
            <person name="Floudas D."/>
            <person name="Copeland A."/>
            <person name="Barry K.W."/>
            <person name="Cichocki N."/>
            <person name="Veneault-Fourrey C."/>
            <person name="LaButti K."/>
            <person name="Lindquist E.A."/>
            <person name="Lipzen A."/>
            <person name="Lundell T."/>
            <person name="Morin E."/>
            <person name="Murat C."/>
            <person name="Sun H."/>
            <person name="Tunlid A."/>
            <person name="Henrissat B."/>
            <person name="Grigoriev I.V."/>
            <person name="Hibbett D.S."/>
            <person name="Martin F."/>
            <person name="Nordberg H.P."/>
            <person name="Cantor M.N."/>
            <person name="Hua S.X."/>
        </authorList>
    </citation>
    <scope>NUCLEOTIDE SEQUENCE [LARGE SCALE GENOMIC DNA]</scope>
    <source>
        <strain evidence="4">h7</strain>
    </source>
</reference>
<dbReference type="InterPro" id="IPR056884">
    <property type="entry name" value="NPHP3-like_N"/>
</dbReference>
<dbReference type="STRING" id="686832.A0A0C3BTH1"/>
<organism evidence="3 4">
    <name type="scientific">Hebeloma cylindrosporum</name>
    <dbReference type="NCBI Taxonomy" id="76867"/>
    <lineage>
        <taxon>Eukaryota</taxon>
        <taxon>Fungi</taxon>
        <taxon>Dikarya</taxon>
        <taxon>Basidiomycota</taxon>
        <taxon>Agaricomycotina</taxon>
        <taxon>Agaricomycetes</taxon>
        <taxon>Agaricomycetidae</taxon>
        <taxon>Agaricales</taxon>
        <taxon>Agaricineae</taxon>
        <taxon>Hymenogastraceae</taxon>
        <taxon>Hebeloma</taxon>
    </lineage>
</organism>
<dbReference type="AlphaFoldDB" id="A0A0C3BTH1"/>
<dbReference type="Pfam" id="PF24883">
    <property type="entry name" value="NPHP3_N"/>
    <property type="match status" value="1"/>
</dbReference>
<proteinExistence type="predicted"/>
<feature type="non-terminal residue" evidence="3">
    <location>
        <position position="1"/>
    </location>
</feature>
<accession>A0A0C3BTH1</accession>
<feature type="non-terminal residue" evidence="3">
    <location>
        <position position="163"/>
    </location>
</feature>
<gene>
    <name evidence="3" type="ORF">M413DRAFT_58619</name>
</gene>
<reference evidence="4" key="2">
    <citation type="submission" date="2015-01" db="EMBL/GenBank/DDBJ databases">
        <title>Evolutionary Origins and Diversification of the Mycorrhizal Mutualists.</title>
        <authorList>
            <consortium name="DOE Joint Genome Institute"/>
            <consortium name="Mycorrhizal Genomics Consortium"/>
            <person name="Kohler A."/>
            <person name="Kuo A."/>
            <person name="Nagy L.G."/>
            <person name="Floudas D."/>
            <person name="Copeland A."/>
            <person name="Barry K.W."/>
            <person name="Cichocki N."/>
            <person name="Veneault-Fourrey C."/>
            <person name="LaButti K."/>
            <person name="Lindquist E.A."/>
            <person name="Lipzen A."/>
            <person name="Lundell T."/>
            <person name="Morin E."/>
            <person name="Murat C."/>
            <person name="Riley R."/>
            <person name="Ohm R."/>
            <person name="Sun H."/>
            <person name="Tunlid A."/>
            <person name="Henrissat B."/>
            <person name="Grigoriev I.V."/>
            <person name="Hibbett D.S."/>
            <person name="Martin F."/>
        </authorList>
    </citation>
    <scope>NUCLEOTIDE SEQUENCE [LARGE SCALE GENOMIC DNA]</scope>
    <source>
        <strain evidence="4">h7</strain>
    </source>
</reference>
<protein>
    <recommendedName>
        <fullName evidence="2">Nephrocystin 3-like N-terminal domain-containing protein</fullName>
    </recommendedName>
</protein>
<dbReference type="HOGENOM" id="CLU_000288_6_7_1"/>
<evidence type="ECO:0000256" key="1">
    <source>
        <dbReference type="ARBA" id="ARBA00022737"/>
    </source>
</evidence>
<evidence type="ECO:0000313" key="4">
    <source>
        <dbReference type="Proteomes" id="UP000053424"/>
    </source>
</evidence>
<evidence type="ECO:0000313" key="3">
    <source>
        <dbReference type="EMBL" id="KIM34651.1"/>
    </source>
</evidence>
<dbReference type="EMBL" id="KN831889">
    <property type="protein sequence ID" value="KIM34651.1"/>
    <property type="molecule type" value="Genomic_DNA"/>
</dbReference>
<evidence type="ECO:0000259" key="2">
    <source>
        <dbReference type="Pfam" id="PF24883"/>
    </source>
</evidence>
<name>A0A0C3BTH1_HEBCY</name>
<dbReference type="OrthoDB" id="2970937at2759"/>
<sequence>DPLLLTRSLESQSVALIVEPLRALIKAKYLNTKYSRRLIIIDGLDECDTPDIQREVLNIFSLFFQKYRLPLRILVSSRAERHLTHSFSTTTLPKFHTALVLDYNYQPDRDIQLFLTDNFRQIKDTHPMRHYIDHSWPSSDVLKGLVRKSSGHFIYASTVVKYV</sequence>
<keyword evidence="4" id="KW-1185">Reference proteome</keyword>
<dbReference type="Proteomes" id="UP000053424">
    <property type="component" value="Unassembled WGS sequence"/>
</dbReference>
<feature type="domain" description="Nephrocystin 3-like N-terminal" evidence="2">
    <location>
        <begin position="24"/>
        <end position="78"/>
    </location>
</feature>